<evidence type="ECO:0000256" key="1">
    <source>
        <dbReference type="ARBA" id="ARBA00010641"/>
    </source>
</evidence>
<evidence type="ECO:0008006" key="10">
    <source>
        <dbReference type="Google" id="ProtNLM"/>
    </source>
</evidence>
<evidence type="ECO:0000256" key="5">
    <source>
        <dbReference type="ARBA" id="ARBA00023163"/>
    </source>
</evidence>
<evidence type="ECO:0000313" key="9">
    <source>
        <dbReference type="Proteomes" id="UP001157161"/>
    </source>
</evidence>
<keyword evidence="5" id="KW-0804">Transcription</keyword>
<feature type="domain" description="RNA polymerase sigma factor 70 region 4 type 2" evidence="7">
    <location>
        <begin position="134"/>
        <end position="186"/>
    </location>
</feature>
<dbReference type="InterPro" id="IPR013324">
    <property type="entry name" value="RNA_pol_sigma_r3/r4-like"/>
</dbReference>
<evidence type="ECO:0000256" key="2">
    <source>
        <dbReference type="ARBA" id="ARBA00023015"/>
    </source>
</evidence>
<comment type="caution">
    <text evidence="8">The sequence shown here is derived from an EMBL/GenBank/DDBJ whole genome shotgun (WGS) entry which is preliminary data.</text>
</comment>
<dbReference type="AlphaFoldDB" id="A0AA37UMW0"/>
<keyword evidence="4" id="KW-0238">DNA-binding</keyword>
<evidence type="ECO:0000259" key="6">
    <source>
        <dbReference type="Pfam" id="PF04542"/>
    </source>
</evidence>
<dbReference type="InterPro" id="IPR014284">
    <property type="entry name" value="RNA_pol_sigma-70_dom"/>
</dbReference>
<comment type="similarity">
    <text evidence="1">Belongs to the sigma-70 factor family. ECF subfamily.</text>
</comment>
<dbReference type="SUPFAM" id="SSF88659">
    <property type="entry name" value="Sigma3 and sigma4 domains of RNA polymerase sigma factors"/>
    <property type="match status" value="1"/>
</dbReference>
<gene>
    <name evidence="8" type="ORF">GCM10025875_01050</name>
</gene>
<evidence type="ECO:0000259" key="7">
    <source>
        <dbReference type="Pfam" id="PF08281"/>
    </source>
</evidence>
<reference evidence="8" key="1">
    <citation type="journal article" date="2014" name="Int. J. Syst. Evol. Microbiol.">
        <title>Complete genome sequence of Corynebacterium casei LMG S-19264T (=DSM 44701T), isolated from a smear-ripened cheese.</title>
        <authorList>
            <consortium name="US DOE Joint Genome Institute (JGI-PGF)"/>
            <person name="Walter F."/>
            <person name="Albersmeier A."/>
            <person name="Kalinowski J."/>
            <person name="Ruckert C."/>
        </authorList>
    </citation>
    <scope>NUCLEOTIDE SEQUENCE</scope>
    <source>
        <strain evidence="8">NBRC 112290</strain>
    </source>
</reference>
<dbReference type="EMBL" id="BSUM01000001">
    <property type="protein sequence ID" value="GMA30113.1"/>
    <property type="molecule type" value="Genomic_DNA"/>
</dbReference>
<dbReference type="Pfam" id="PF08281">
    <property type="entry name" value="Sigma70_r4_2"/>
    <property type="match status" value="1"/>
</dbReference>
<accession>A0AA37UMW0</accession>
<dbReference type="InterPro" id="IPR039425">
    <property type="entry name" value="RNA_pol_sigma-70-like"/>
</dbReference>
<dbReference type="PANTHER" id="PTHR43133:SF52">
    <property type="entry name" value="ECF RNA POLYMERASE SIGMA FACTOR SIGL"/>
    <property type="match status" value="1"/>
</dbReference>
<dbReference type="InterPro" id="IPR013325">
    <property type="entry name" value="RNA_pol_sigma_r2"/>
</dbReference>
<dbReference type="GO" id="GO:0003677">
    <property type="term" value="F:DNA binding"/>
    <property type="evidence" value="ECO:0007669"/>
    <property type="project" value="UniProtKB-KW"/>
</dbReference>
<dbReference type="InterPro" id="IPR007627">
    <property type="entry name" value="RNA_pol_sigma70_r2"/>
</dbReference>
<feature type="domain" description="RNA polymerase sigma-70 region 2" evidence="6">
    <location>
        <begin position="42"/>
        <end position="109"/>
    </location>
</feature>
<dbReference type="CDD" id="cd06171">
    <property type="entry name" value="Sigma70_r4"/>
    <property type="match status" value="1"/>
</dbReference>
<dbReference type="GO" id="GO:0016987">
    <property type="term" value="F:sigma factor activity"/>
    <property type="evidence" value="ECO:0007669"/>
    <property type="project" value="UniProtKB-KW"/>
</dbReference>
<keyword evidence="3" id="KW-0731">Sigma factor</keyword>
<dbReference type="InterPro" id="IPR013249">
    <property type="entry name" value="RNA_pol_sigma70_r4_t2"/>
</dbReference>
<evidence type="ECO:0000313" key="8">
    <source>
        <dbReference type="EMBL" id="GMA30113.1"/>
    </source>
</evidence>
<dbReference type="GO" id="GO:0006352">
    <property type="term" value="P:DNA-templated transcription initiation"/>
    <property type="evidence" value="ECO:0007669"/>
    <property type="project" value="InterPro"/>
</dbReference>
<sequence length="205" mass="22819">MLTMTRPVPVPATRSVIPLSDPREAALPDGVAPGHFDVADAYDRHGAELFGFTLNAVRDRGTAEECVQETFLRAWRARDSFDAGRGSLRTWLFAIARNVITDSYRRGARVPVPVADEAVPEVVAPGPHDPVEQLAMLQALATLTPEHRRVVVAIHVVGTSYGDLSQELGVPVATLRTRAFYGLRALRKHLEEQERYEQQEREDER</sequence>
<keyword evidence="2" id="KW-0805">Transcription regulation</keyword>
<dbReference type="NCBIfam" id="TIGR02937">
    <property type="entry name" value="sigma70-ECF"/>
    <property type="match status" value="1"/>
</dbReference>
<dbReference type="SUPFAM" id="SSF88946">
    <property type="entry name" value="Sigma2 domain of RNA polymerase sigma factors"/>
    <property type="match status" value="1"/>
</dbReference>
<reference evidence="8" key="2">
    <citation type="submission" date="2023-02" db="EMBL/GenBank/DDBJ databases">
        <authorList>
            <person name="Sun Q."/>
            <person name="Mori K."/>
        </authorList>
    </citation>
    <scope>NUCLEOTIDE SEQUENCE</scope>
    <source>
        <strain evidence="8">NBRC 112290</strain>
    </source>
</reference>
<proteinExistence type="inferred from homology"/>
<protein>
    <recommendedName>
        <fullName evidence="10">RNA polymerase sigma-70 factor, ECF subfamily</fullName>
    </recommendedName>
</protein>
<name>A0AA37UMW0_9MICO</name>
<dbReference type="Gene3D" id="1.10.10.10">
    <property type="entry name" value="Winged helix-like DNA-binding domain superfamily/Winged helix DNA-binding domain"/>
    <property type="match status" value="1"/>
</dbReference>
<evidence type="ECO:0000256" key="3">
    <source>
        <dbReference type="ARBA" id="ARBA00023082"/>
    </source>
</evidence>
<dbReference type="InterPro" id="IPR036388">
    <property type="entry name" value="WH-like_DNA-bd_sf"/>
</dbReference>
<dbReference type="PANTHER" id="PTHR43133">
    <property type="entry name" value="RNA POLYMERASE ECF-TYPE SIGMA FACTO"/>
    <property type="match status" value="1"/>
</dbReference>
<dbReference type="Pfam" id="PF04542">
    <property type="entry name" value="Sigma70_r2"/>
    <property type="match status" value="1"/>
</dbReference>
<organism evidence="8 9">
    <name type="scientific">Litorihabitans aurantiacus</name>
    <dbReference type="NCBI Taxonomy" id="1930061"/>
    <lineage>
        <taxon>Bacteria</taxon>
        <taxon>Bacillati</taxon>
        <taxon>Actinomycetota</taxon>
        <taxon>Actinomycetes</taxon>
        <taxon>Micrococcales</taxon>
        <taxon>Beutenbergiaceae</taxon>
        <taxon>Litorihabitans</taxon>
    </lineage>
</organism>
<keyword evidence="9" id="KW-1185">Reference proteome</keyword>
<evidence type="ECO:0000256" key="4">
    <source>
        <dbReference type="ARBA" id="ARBA00023125"/>
    </source>
</evidence>
<dbReference type="Gene3D" id="1.10.1740.10">
    <property type="match status" value="1"/>
</dbReference>
<dbReference type="Proteomes" id="UP001157161">
    <property type="component" value="Unassembled WGS sequence"/>
</dbReference>